<feature type="coiled-coil region" evidence="2">
    <location>
        <begin position="451"/>
        <end position="496"/>
    </location>
</feature>
<dbReference type="AlphaFoldDB" id="A0A9D2L4P2"/>
<dbReference type="InterPro" id="IPR036737">
    <property type="entry name" value="OmpA-like_sf"/>
</dbReference>
<evidence type="ECO:0008006" key="6">
    <source>
        <dbReference type="Google" id="ProtNLM"/>
    </source>
</evidence>
<dbReference type="EMBL" id="DWYR01000019">
    <property type="protein sequence ID" value="HJA99254.1"/>
    <property type="molecule type" value="Genomic_DNA"/>
</dbReference>
<feature type="signal peptide" evidence="3">
    <location>
        <begin position="1"/>
        <end position="21"/>
    </location>
</feature>
<evidence type="ECO:0000313" key="5">
    <source>
        <dbReference type="Proteomes" id="UP000824259"/>
    </source>
</evidence>
<dbReference type="Gene3D" id="1.25.40.10">
    <property type="entry name" value="Tetratricopeptide repeat domain"/>
    <property type="match status" value="1"/>
</dbReference>
<evidence type="ECO:0000313" key="4">
    <source>
        <dbReference type="EMBL" id="HJA99254.1"/>
    </source>
</evidence>
<dbReference type="InterPro" id="IPR011990">
    <property type="entry name" value="TPR-like_helical_dom_sf"/>
</dbReference>
<dbReference type="SMART" id="SM00028">
    <property type="entry name" value="TPR"/>
    <property type="match status" value="2"/>
</dbReference>
<dbReference type="SUPFAM" id="SSF81901">
    <property type="entry name" value="HCP-like"/>
    <property type="match status" value="1"/>
</dbReference>
<keyword evidence="2" id="KW-0175">Coiled coil</keyword>
<keyword evidence="1" id="KW-0802">TPR repeat</keyword>
<proteinExistence type="predicted"/>
<dbReference type="PROSITE" id="PS51257">
    <property type="entry name" value="PROKAR_LIPOPROTEIN"/>
    <property type="match status" value="1"/>
</dbReference>
<dbReference type="PROSITE" id="PS50005">
    <property type="entry name" value="TPR"/>
    <property type="match status" value="1"/>
</dbReference>
<dbReference type="Proteomes" id="UP000824259">
    <property type="component" value="Unassembled WGS sequence"/>
</dbReference>
<sequence>MKLSLALAVVAMTLSSCNCFKKMAKNTDDVALTCTPEMLVLNNGVVAADITATFPAKYFKPTAIVKVTPVMVFEGGEVLGTPKFFQGSKVNENYTVVDKKLGGTFTQHVEFPYDERMQVSLLQLRVEAKCPGDENFTLIDANTGRVIKEKELAEDPSLVLAAGLTVAEGVNTLQQDLVYSDAMIALPSDYKRVTTEIDQTEIRYAINRSNVTKSALKEADLDAFKANVEAYMQNDRATQHLAVKGYASPDGPEKFNDKLSKSRSESGDAVIAKLLKDTGLDIDVAAYGEDWEGFKKLVSESDIKDKDMILQVLSMYSSSTQREEEIKNMASVFTELKKEILPELRRSVIVNSTDIEGKTDEEMMALVEGGKLNELNLNELLFVAEAVAEDDAVKIEVLEYAAENYNDARAYNNLGILLTKNGDTEGAMKCFQKAAQLGEASEALNNNLALVNAANGNIEEAEQYAKGANAKTQSLIDAAQGNYNQAAKQLEGVNAAIACTMNKDYAAAKRAIAKETSAEADYLRAVIASEEGDMRTAEAQLKSAVKKEAKLAEKAMKDVHFKKLFEAGLEF</sequence>
<organism evidence="4 5">
    <name type="scientific">Candidatus Alistipes avicola</name>
    <dbReference type="NCBI Taxonomy" id="2838432"/>
    <lineage>
        <taxon>Bacteria</taxon>
        <taxon>Pseudomonadati</taxon>
        <taxon>Bacteroidota</taxon>
        <taxon>Bacteroidia</taxon>
        <taxon>Bacteroidales</taxon>
        <taxon>Rikenellaceae</taxon>
        <taxon>Alistipes</taxon>
    </lineage>
</organism>
<reference evidence="4" key="2">
    <citation type="submission" date="2021-04" db="EMBL/GenBank/DDBJ databases">
        <authorList>
            <person name="Gilroy R."/>
        </authorList>
    </citation>
    <scope>NUCLEOTIDE SEQUENCE</scope>
    <source>
        <strain evidence="4">CHK169-11906</strain>
    </source>
</reference>
<feature type="coiled-coil region" evidence="2">
    <location>
        <begin position="527"/>
        <end position="554"/>
    </location>
</feature>
<evidence type="ECO:0000256" key="1">
    <source>
        <dbReference type="PROSITE-ProRule" id="PRU00339"/>
    </source>
</evidence>
<keyword evidence="3" id="KW-0732">Signal</keyword>
<reference evidence="4" key="1">
    <citation type="journal article" date="2021" name="PeerJ">
        <title>Extensive microbial diversity within the chicken gut microbiome revealed by metagenomics and culture.</title>
        <authorList>
            <person name="Gilroy R."/>
            <person name="Ravi A."/>
            <person name="Getino M."/>
            <person name="Pursley I."/>
            <person name="Horton D.L."/>
            <person name="Alikhan N.F."/>
            <person name="Baker D."/>
            <person name="Gharbi K."/>
            <person name="Hall N."/>
            <person name="Watson M."/>
            <person name="Adriaenssens E.M."/>
            <person name="Foster-Nyarko E."/>
            <person name="Jarju S."/>
            <person name="Secka A."/>
            <person name="Antonio M."/>
            <person name="Oren A."/>
            <person name="Chaudhuri R.R."/>
            <person name="La Ragione R."/>
            <person name="Hildebrand F."/>
            <person name="Pallen M.J."/>
        </authorList>
    </citation>
    <scope>NUCLEOTIDE SEQUENCE</scope>
    <source>
        <strain evidence="4">CHK169-11906</strain>
    </source>
</reference>
<dbReference type="InterPro" id="IPR019734">
    <property type="entry name" value="TPR_rpt"/>
</dbReference>
<protein>
    <recommendedName>
        <fullName evidence="6">Tetratricopeptide repeat protein</fullName>
    </recommendedName>
</protein>
<feature type="chain" id="PRO_5039512844" description="Tetratricopeptide repeat protein" evidence="3">
    <location>
        <begin position="22"/>
        <end position="571"/>
    </location>
</feature>
<dbReference type="Gene3D" id="3.30.1330.60">
    <property type="entry name" value="OmpA-like domain"/>
    <property type="match status" value="1"/>
</dbReference>
<accession>A0A9D2L4P2</accession>
<comment type="caution">
    <text evidence="4">The sequence shown here is derived from an EMBL/GenBank/DDBJ whole genome shotgun (WGS) entry which is preliminary data.</text>
</comment>
<feature type="repeat" description="TPR" evidence="1">
    <location>
        <begin position="408"/>
        <end position="441"/>
    </location>
</feature>
<name>A0A9D2L4P2_9BACT</name>
<gene>
    <name evidence="4" type="ORF">H9779_06640</name>
</gene>
<evidence type="ECO:0000256" key="3">
    <source>
        <dbReference type="SAM" id="SignalP"/>
    </source>
</evidence>
<evidence type="ECO:0000256" key="2">
    <source>
        <dbReference type="SAM" id="Coils"/>
    </source>
</evidence>